<dbReference type="EMBL" id="CP162607">
    <property type="protein sequence ID" value="XDK38223.1"/>
    <property type="molecule type" value="Genomic_DNA"/>
</dbReference>
<dbReference type="AlphaFoldDB" id="A0AB39I493"/>
<organism evidence="1">
    <name type="scientific">Pseudomonas sp. Hg7Tf</name>
    <dbReference type="NCBI Taxonomy" id="3236988"/>
    <lineage>
        <taxon>Bacteria</taxon>
        <taxon>Pseudomonadati</taxon>
        <taxon>Pseudomonadota</taxon>
        <taxon>Gammaproteobacteria</taxon>
        <taxon>Pseudomonadales</taxon>
        <taxon>Pseudomonadaceae</taxon>
        <taxon>Pseudomonas</taxon>
    </lineage>
</organism>
<protein>
    <submittedName>
        <fullName evidence="1">Transcriptional regulator</fullName>
    </submittedName>
</protein>
<dbReference type="RefSeq" id="WP_368491765.1">
    <property type="nucleotide sequence ID" value="NZ_CP162607.1"/>
</dbReference>
<accession>A0AB39I493</accession>
<dbReference type="Pfam" id="PF15943">
    <property type="entry name" value="YdaS_toxin"/>
    <property type="match status" value="1"/>
</dbReference>
<name>A0AB39I493_9PSED</name>
<dbReference type="InterPro" id="IPR001387">
    <property type="entry name" value="Cro/C1-type_HTH"/>
</dbReference>
<reference evidence="1" key="1">
    <citation type="submission" date="2024-07" db="EMBL/GenBank/DDBJ databases">
        <title>Identification and characteristics of a novel species of coltsfoot's symbiotic bacteria.</title>
        <authorList>
            <person name="Juszczyk A."/>
            <person name="Jasielczuk I."/>
            <person name="Gurgul A."/>
            <person name="Rogala M."/>
            <person name="Kowalczyk A."/>
            <person name="Szmatola T."/>
            <person name="Kosecka-Strojek M."/>
            <person name="Arent Z."/>
            <person name="Latowski D."/>
        </authorList>
    </citation>
    <scope>NUCLEOTIDE SEQUENCE</scope>
    <source>
        <strain evidence="1">Hg7Tf</strain>
    </source>
</reference>
<dbReference type="InterPro" id="IPR010982">
    <property type="entry name" value="Lambda_DNA-bd_dom_sf"/>
</dbReference>
<dbReference type="Gene3D" id="1.10.260.40">
    <property type="entry name" value="lambda repressor-like DNA-binding domains"/>
    <property type="match status" value="1"/>
</dbReference>
<dbReference type="SUPFAM" id="SSF47413">
    <property type="entry name" value="lambda repressor-like DNA-binding domains"/>
    <property type="match status" value="1"/>
</dbReference>
<sequence length="82" mass="8728">MKSAEAAKEASRLLGSQAEMARRLRVTAPTVNQWCSGERAVPPKRALQIEALTNGAVDRAELCPSFPWSQIDSATTASLSAA</sequence>
<dbReference type="CDD" id="cd00093">
    <property type="entry name" value="HTH_XRE"/>
    <property type="match status" value="1"/>
</dbReference>
<proteinExistence type="predicted"/>
<evidence type="ECO:0000313" key="1">
    <source>
        <dbReference type="EMBL" id="XDK38223.1"/>
    </source>
</evidence>
<dbReference type="GO" id="GO:0003677">
    <property type="term" value="F:DNA binding"/>
    <property type="evidence" value="ECO:0007669"/>
    <property type="project" value="InterPro"/>
</dbReference>
<dbReference type="InterPro" id="IPR031856">
    <property type="entry name" value="YdaS_toxin-like"/>
</dbReference>
<gene>
    <name evidence="1" type="ORF">AB4Y39_06045</name>
</gene>